<evidence type="ECO:0000256" key="1">
    <source>
        <dbReference type="ARBA" id="ARBA00023015"/>
    </source>
</evidence>
<dbReference type="PROSITE" id="PS50956">
    <property type="entry name" value="HTH_ASNC_2"/>
    <property type="match status" value="1"/>
</dbReference>
<dbReference type="PROSITE" id="PS00519">
    <property type="entry name" value="HTH_ASNC_1"/>
    <property type="match status" value="1"/>
</dbReference>
<dbReference type="InterPro" id="IPR036388">
    <property type="entry name" value="WH-like_DNA-bd_sf"/>
</dbReference>
<name>A0A271IVU6_9BACT</name>
<proteinExistence type="predicted"/>
<dbReference type="GO" id="GO:0005829">
    <property type="term" value="C:cytosol"/>
    <property type="evidence" value="ECO:0007669"/>
    <property type="project" value="TreeGrafter"/>
</dbReference>
<dbReference type="Proteomes" id="UP000216339">
    <property type="component" value="Unassembled WGS sequence"/>
</dbReference>
<dbReference type="InterPro" id="IPR019885">
    <property type="entry name" value="Tscrpt_reg_HTH_AsnC-type_CS"/>
</dbReference>
<dbReference type="SUPFAM" id="SSF54909">
    <property type="entry name" value="Dimeric alpha+beta barrel"/>
    <property type="match status" value="1"/>
</dbReference>
<feature type="domain" description="HTH asnC-type" evidence="4">
    <location>
        <begin position="1"/>
        <end position="62"/>
    </location>
</feature>
<dbReference type="InterPro" id="IPR019888">
    <property type="entry name" value="Tscrpt_reg_AsnC-like"/>
</dbReference>
<evidence type="ECO:0000313" key="5">
    <source>
        <dbReference type="EMBL" id="PAP75322.1"/>
    </source>
</evidence>
<dbReference type="InterPro" id="IPR036390">
    <property type="entry name" value="WH_DNA-bd_sf"/>
</dbReference>
<keyword evidence="1" id="KW-0805">Transcription regulation</keyword>
<evidence type="ECO:0000256" key="2">
    <source>
        <dbReference type="ARBA" id="ARBA00023125"/>
    </source>
</evidence>
<comment type="caution">
    <text evidence="5">The sequence shown here is derived from an EMBL/GenBank/DDBJ whole genome shotgun (WGS) entry which is preliminary data.</text>
</comment>
<dbReference type="SUPFAM" id="SSF46785">
    <property type="entry name" value="Winged helix' DNA-binding domain"/>
    <property type="match status" value="1"/>
</dbReference>
<dbReference type="FunFam" id="1.10.10.10:FF:000186">
    <property type="entry name" value="AsnC family transcriptional regulator"/>
    <property type="match status" value="1"/>
</dbReference>
<dbReference type="PANTHER" id="PTHR30154:SF53">
    <property type="entry name" value="HTH-TYPE TRANSCRIPTIONAL REGULATOR LRPC"/>
    <property type="match status" value="1"/>
</dbReference>
<dbReference type="GO" id="GO:0006355">
    <property type="term" value="P:regulation of DNA-templated transcription"/>
    <property type="evidence" value="ECO:0007669"/>
    <property type="project" value="UniProtKB-ARBA"/>
</dbReference>
<organism evidence="5 6">
    <name type="scientific">Rubrivirga marina</name>
    <dbReference type="NCBI Taxonomy" id="1196024"/>
    <lineage>
        <taxon>Bacteria</taxon>
        <taxon>Pseudomonadati</taxon>
        <taxon>Rhodothermota</taxon>
        <taxon>Rhodothermia</taxon>
        <taxon>Rhodothermales</taxon>
        <taxon>Rubricoccaceae</taxon>
        <taxon>Rubrivirga</taxon>
    </lineage>
</organism>
<keyword evidence="6" id="KW-1185">Reference proteome</keyword>
<reference evidence="5 6" key="1">
    <citation type="submission" date="2016-11" db="EMBL/GenBank/DDBJ databases">
        <title>Study of marine rhodopsin-containing bacteria.</title>
        <authorList>
            <person name="Yoshizawa S."/>
            <person name="Kumagai Y."/>
            <person name="Kogure K."/>
        </authorList>
    </citation>
    <scope>NUCLEOTIDE SEQUENCE [LARGE SCALE GENOMIC DNA]</scope>
    <source>
        <strain evidence="5 6">SAORIC-28</strain>
    </source>
</reference>
<dbReference type="InterPro" id="IPR019887">
    <property type="entry name" value="Tscrpt_reg_AsnC/Lrp_C"/>
</dbReference>
<dbReference type="SMART" id="SM00344">
    <property type="entry name" value="HTH_ASNC"/>
    <property type="match status" value="1"/>
</dbReference>
<dbReference type="AlphaFoldDB" id="A0A271IVU6"/>
<protein>
    <recommendedName>
        <fullName evidence="4">HTH asnC-type domain-containing protein</fullName>
    </recommendedName>
</protein>
<dbReference type="Gene3D" id="3.30.70.920">
    <property type="match status" value="1"/>
</dbReference>
<sequence>MDPIDHRILDELQRDARLTFAELGRRVGLSPPAVSERVARLEADGVITGYHAALDLARLGRPVQAVLHLQVDRARYGRALEKVQELDEVLVCYRTTGSSSLLMIVAVPSMEAMEVLIDKLLPLGEPVTQMILSTPIARRPVTPTCRS</sequence>
<dbReference type="InterPro" id="IPR000485">
    <property type="entry name" value="AsnC-type_HTH_dom"/>
</dbReference>
<dbReference type="CDD" id="cd00090">
    <property type="entry name" value="HTH_ARSR"/>
    <property type="match status" value="1"/>
</dbReference>
<dbReference type="Gene3D" id="1.10.10.10">
    <property type="entry name" value="Winged helix-like DNA-binding domain superfamily/Winged helix DNA-binding domain"/>
    <property type="match status" value="1"/>
</dbReference>
<dbReference type="RefSeq" id="WP_095508958.1">
    <property type="nucleotide sequence ID" value="NZ_MQWD01000001.1"/>
</dbReference>
<gene>
    <name evidence="5" type="ORF">BSZ37_02115</name>
</gene>
<keyword evidence="3" id="KW-0804">Transcription</keyword>
<evidence type="ECO:0000256" key="3">
    <source>
        <dbReference type="ARBA" id="ARBA00023163"/>
    </source>
</evidence>
<keyword evidence="2" id="KW-0238">DNA-binding</keyword>
<dbReference type="Pfam" id="PF13404">
    <property type="entry name" value="HTH_AsnC-type"/>
    <property type="match status" value="1"/>
</dbReference>
<dbReference type="InterPro" id="IPR011008">
    <property type="entry name" value="Dimeric_a/b-barrel"/>
</dbReference>
<evidence type="ECO:0000313" key="6">
    <source>
        <dbReference type="Proteomes" id="UP000216339"/>
    </source>
</evidence>
<dbReference type="EMBL" id="MQWD01000001">
    <property type="protein sequence ID" value="PAP75322.1"/>
    <property type="molecule type" value="Genomic_DNA"/>
</dbReference>
<evidence type="ECO:0000259" key="4">
    <source>
        <dbReference type="PROSITE" id="PS50956"/>
    </source>
</evidence>
<dbReference type="PANTHER" id="PTHR30154">
    <property type="entry name" value="LEUCINE-RESPONSIVE REGULATORY PROTEIN"/>
    <property type="match status" value="1"/>
</dbReference>
<dbReference type="PRINTS" id="PR00033">
    <property type="entry name" value="HTHASNC"/>
</dbReference>
<dbReference type="Pfam" id="PF01037">
    <property type="entry name" value="AsnC_trans_reg"/>
    <property type="match status" value="1"/>
</dbReference>
<dbReference type="OrthoDB" id="9800326at2"/>
<dbReference type="GO" id="GO:0043565">
    <property type="term" value="F:sequence-specific DNA binding"/>
    <property type="evidence" value="ECO:0007669"/>
    <property type="project" value="InterPro"/>
</dbReference>
<dbReference type="InterPro" id="IPR011991">
    <property type="entry name" value="ArsR-like_HTH"/>
</dbReference>
<dbReference type="GO" id="GO:0043200">
    <property type="term" value="P:response to amino acid"/>
    <property type="evidence" value="ECO:0007669"/>
    <property type="project" value="TreeGrafter"/>
</dbReference>
<accession>A0A271IVU6</accession>